<dbReference type="GO" id="GO:0005737">
    <property type="term" value="C:cytoplasm"/>
    <property type="evidence" value="ECO:0007669"/>
    <property type="project" value="TreeGrafter"/>
</dbReference>
<gene>
    <name evidence="8" type="primary">tmk</name>
    <name evidence="10" type="ORF">COU29_01785</name>
</gene>
<dbReference type="EMBL" id="PFBV01000003">
    <property type="protein sequence ID" value="PIT88494.1"/>
    <property type="molecule type" value="Genomic_DNA"/>
</dbReference>
<evidence type="ECO:0000259" key="9">
    <source>
        <dbReference type="Pfam" id="PF02223"/>
    </source>
</evidence>
<comment type="function">
    <text evidence="8">Phosphorylation of dTMP to form dTDP in both de novo and salvage pathways of dTTP synthesis.</text>
</comment>
<dbReference type="HAMAP" id="MF_00165">
    <property type="entry name" value="Thymidylate_kinase"/>
    <property type="match status" value="1"/>
</dbReference>
<dbReference type="EC" id="2.7.4.9" evidence="8"/>
<protein>
    <recommendedName>
        <fullName evidence="8">Thymidylate kinase</fullName>
        <ecNumber evidence="8">2.7.4.9</ecNumber>
    </recommendedName>
    <alternativeName>
        <fullName evidence="8">dTMP kinase</fullName>
    </alternativeName>
</protein>
<dbReference type="CDD" id="cd01672">
    <property type="entry name" value="TMPK"/>
    <property type="match status" value="1"/>
</dbReference>
<dbReference type="AlphaFoldDB" id="A0A2M6W6U2"/>
<proteinExistence type="inferred from homology"/>
<dbReference type="GO" id="GO:0006235">
    <property type="term" value="P:dTTP biosynthetic process"/>
    <property type="evidence" value="ECO:0007669"/>
    <property type="project" value="UniProtKB-UniRule"/>
</dbReference>
<keyword evidence="5 8" id="KW-0418">Kinase</keyword>
<evidence type="ECO:0000256" key="1">
    <source>
        <dbReference type="ARBA" id="ARBA00009776"/>
    </source>
</evidence>
<keyword evidence="4 8" id="KW-0547">Nucleotide-binding</keyword>
<dbReference type="Gene3D" id="3.40.50.300">
    <property type="entry name" value="P-loop containing nucleotide triphosphate hydrolases"/>
    <property type="match status" value="1"/>
</dbReference>
<comment type="caution">
    <text evidence="10">The sequence shown here is derived from an EMBL/GenBank/DDBJ whole genome shotgun (WGS) entry which is preliminary data.</text>
</comment>
<evidence type="ECO:0000256" key="3">
    <source>
        <dbReference type="ARBA" id="ARBA00022727"/>
    </source>
</evidence>
<dbReference type="SUPFAM" id="SSF52540">
    <property type="entry name" value="P-loop containing nucleoside triphosphate hydrolases"/>
    <property type="match status" value="1"/>
</dbReference>
<dbReference type="Proteomes" id="UP000231426">
    <property type="component" value="Unassembled WGS sequence"/>
</dbReference>
<evidence type="ECO:0000313" key="11">
    <source>
        <dbReference type="Proteomes" id="UP000231426"/>
    </source>
</evidence>
<comment type="similarity">
    <text evidence="1 8">Belongs to the thymidylate kinase family.</text>
</comment>
<evidence type="ECO:0000313" key="10">
    <source>
        <dbReference type="EMBL" id="PIT88494.1"/>
    </source>
</evidence>
<feature type="domain" description="Thymidylate kinase-like" evidence="9">
    <location>
        <begin position="53"/>
        <end position="197"/>
    </location>
</feature>
<feature type="binding site" evidence="8">
    <location>
        <begin position="7"/>
        <end position="14"/>
    </location>
    <ligand>
        <name>ATP</name>
        <dbReference type="ChEBI" id="CHEBI:30616"/>
    </ligand>
</feature>
<dbReference type="GO" id="GO:0005524">
    <property type="term" value="F:ATP binding"/>
    <property type="evidence" value="ECO:0007669"/>
    <property type="project" value="UniProtKB-UniRule"/>
</dbReference>
<dbReference type="PANTHER" id="PTHR10344">
    <property type="entry name" value="THYMIDYLATE KINASE"/>
    <property type="match status" value="1"/>
</dbReference>
<dbReference type="GO" id="GO:0004798">
    <property type="term" value="F:dTMP kinase activity"/>
    <property type="evidence" value="ECO:0007669"/>
    <property type="project" value="UniProtKB-UniRule"/>
</dbReference>
<evidence type="ECO:0000256" key="7">
    <source>
        <dbReference type="ARBA" id="ARBA00048743"/>
    </source>
</evidence>
<evidence type="ECO:0000256" key="6">
    <source>
        <dbReference type="ARBA" id="ARBA00022840"/>
    </source>
</evidence>
<dbReference type="GO" id="GO:0006227">
    <property type="term" value="P:dUDP biosynthetic process"/>
    <property type="evidence" value="ECO:0007669"/>
    <property type="project" value="TreeGrafter"/>
</dbReference>
<accession>A0A2M6W6U2</accession>
<dbReference type="InterPro" id="IPR018094">
    <property type="entry name" value="Thymidylate_kinase"/>
</dbReference>
<sequence>MFIMLDGIDGCGKSTIIQAWKDYLTTQGNAIFDLKKYWQETGRYPEFSELKNYTFIFSCEPTYVGIGNVIRQELVKNGNNYPAKATAEAFSLDRLILYTKLIIPLIKNGCCVIQDRGVSSSLAYQTTQNPELTLKFLSSLTGNKLALTYRPDYLVLLDLKPEEAIKRLGKRTNKKDDAIFEKLSFLKKLYKQYHSSAFKKIFTKHGSKINLLPTNVKIDIMKQQAVDLLKTILN</sequence>
<dbReference type="PANTHER" id="PTHR10344:SF4">
    <property type="entry name" value="UMP-CMP KINASE 2, MITOCHONDRIAL"/>
    <property type="match status" value="1"/>
</dbReference>
<organism evidence="10 11">
    <name type="scientific">Candidatus Magasanikbacteria bacterium CG10_big_fil_rev_8_21_14_0_10_36_32</name>
    <dbReference type="NCBI Taxonomy" id="1974646"/>
    <lineage>
        <taxon>Bacteria</taxon>
        <taxon>Candidatus Magasanikiibacteriota</taxon>
    </lineage>
</organism>
<comment type="catalytic activity">
    <reaction evidence="7 8">
        <text>dTMP + ATP = dTDP + ADP</text>
        <dbReference type="Rhea" id="RHEA:13517"/>
        <dbReference type="ChEBI" id="CHEBI:30616"/>
        <dbReference type="ChEBI" id="CHEBI:58369"/>
        <dbReference type="ChEBI" id="CHEBI:63528"/>
        <dbReference type="ChEBI" id="CHEBI:456216"/>
        <dbReference type="EC" id="2.7.4.9"/>
    </reaction>
</comment>
<evidence type="ECO:0000256" key="8">
    <source>
        <dbReference type="HAMAP-Rule" id="MF_00165"/>
    </source>
</evidence>
<evidence type="ECO:0000256" key="4">
    <source>
        <dbReference type="ARBA" id="ARBA00022741"/>
    </source>
</evidence>
<dbReference type="InterPro" id="IPR027417">
    <property type="entry name" value="P-loop_NTPase"/>
</dbReference>
<name>A0A2M6W6U2_9BACT</name>
<reference evidence="11" key="1">
    <citation type="submission" date="2017-09" db="EMBL/GenBank/DDBJ databases">
        <title>Depth-based differentiation of microbial function through sediment-hosted aquifers and enrichment of novel symbionts in the deep terrestrial subsurface.</title>
        <authorList>
            <person name="Probst A.J."/>
            <person name="Ladd B."/>
            <person name="Jarett J.K."/>
            <person name="Geller-Mcgrath D.E."/>
            <person name="Sieber C.M.K."/>
            <person name="Emerson J.B."/>
            <person name="Anantharaman K."/>
            <person name="Thomas B.C."/>
            <person name="Malmstrom R."/>
            <person name="Stieglmeier M."/>
            <person name="Klingl A."/>
            <person name="Woyke T."/>
            <person name="Ryan C.M."/>
            <person name="Banfield J.F."/>
        </authorList>
    </citation>
    <scope>NUCLEOTIDE SEQUENCE [LARGE SCALE GENOMIC DNA]</scope>
</reference>
<evidence type="ECO:0000256" key="5">
    <source>
        <dbReference type="ARBA" id="ARBA00022777"/>
    </source>
</evidence>
<keyword evidence="2 8" id="KW-0808">Transferase</keyword>
<dbReference type="GO" id="GO:0006233">
    <property type="term" value="P:dTDP biosynthetic process"/>
    <property type="evidence" value="ECO:0007669"/>
    <property type="project" value="InterPro"/>
</dbReference>
<evidence type="ECO:0000256" key="2">
    <source>
        <dbReference type="ARBA" id="ARBA00022679"/>
    </source>
</evidence>
<dbReference type="InterPro" id="IPR039430">
    <property type="entry name" value="Thymidylate_kin-like_dom"/>
</dbReference>
<keyword evidence="6 8" id="KW-0067">ATP-binding</keyword>
<dbReference type="Pfam" id="PF02223">
    <property type="entry name" value="Thymidylate_kin"/>
    <property type="match status" value="1"/>
</dbReference>
<keyword evidence="3 8" id="KW-0545">Nucleotide biosynthesis</keyword>